<evidence type="ECO:0000256" key="8">
    <source>
        <dbReference type="ARBA" id="ARBA00041091"/>
    </source>
</evidence>
<dbReference type="SUPFAM" id="SSF103473">
    <property type="entry name" value="MFS general substrate transporter"/>
    <property type="match status" value="1"/>
</dbReference>
<evidence type="ECO:0000256" key="5">
    <source>
        <dbReference type="ARBA" id="ARBA00022692"/>
    </source>
</evidence>
<organism evidence="13 14">
    <name type="scientific">Calicophoron daubneyi</name>
    <name type="common">Rumen fluke</name>
    <name type="synonym">Paramphistomum daubneyi</name>
    <dbReference type="NCBI Taxonomy" id="300641"/>
    <lineage>
        <taxon>Eukaryota</taxon>
        <taxon>Metazoa</taxon>
        <taxon>Spiralia</taxon>
        <taxon>Lophotrochozoa</taxon>
        <taxon>Platyhelminthes</taxon>
        <taxon>Trematoda</taxon>
        <taxon>Digenea</taxon>
        <taxon>Plagiorchiida</taxon>
        <taxon>Pronocephalata</taxon>
        <taxon>Paramphistomoidea</taxon>
        <taxon>Paramphistomidae</taxon>
        <taxon>Calicophoron</taxon>
    </lineage>
</organism>
<evidence type="ECO:0000256" key="3">
    <source>
        <dbReference type="ARBA" id="ARBA00022448"/>
    </source>
</evidence>
<feature type="transmembrane region" description="Helical" evidence="10">
    <location>
        <begin position="139"/>
        <end position="161"/>
    </location>
</feature>
<evidence type="ECO:0000256" key="1">
    <source>
        <dbReference type="ARBA" id="ARBA00004141"/>
    </source>
</evidence>
<evidence type="ECO:0000256" key="10">
    <source>
        <dbReference type="SAM" id="Phobius"/>
    </source>
</evidence>
<comment type="subcellular location">
    <subcellularLocation>
        <location evidence="1">Membrane</location>
        <topology evidence="1">Multi-pass membrane protein</topology>
    </subcellularLocation>
</comment>
<proteinExistence type="inferred from homology"/>
<dbReference type="GO" id="GO:0005789">
    <property type="term" value="C:endoplasmic reticulum membrane"/>
    <property type="evidence" value="ECO:0007669"/>
    <property type="project" value="TreeGrafter"/>
</dbReference>
<name>A0AAV2TJF1_CALDB</name>
<dbReference type="InterPro" id="IPR000849">
    <property type="entry name" value="Sugar_P_transporter"/>
</dbReference>
<comment type="similarity">
    <text evidence="2">Belongs to the major facilitator superfamily. Organophosphate:Pi antiporter (OPA) (TC 2.A.1.4) family.</text>
</comment>
<evidence type="ECO:0000256" key="7">
    <source>
        <dbReference type="ARBA" id="ARBA00023136"/>
    </source>
</evidence>
<comment type="caution">
    <text evidence="13">The sequence shown here is derived from an EMBL/GenBank/DDBJ whole genome shotgun (WGS) entry which is preliminary data.</text>
</comment>
<keyword evidence="6 10" id="KW-1133">Transmembrane helix</keyword>
<evidence type="ECO:0000256" key="2">
    <source>
        <dbReference type="ARBA" id="ARBA00009598"/>
    </source>
</evidence>
<feature type="transmembrane region" description="Helical" evidence="10">
    <location>
        <begin position="324"/>
        <end position="345"/>
    </location>
</feature>
<feature type="transmembrane region" description="Helical" evidence="10">
    <location>
        <begin position="173"/>
        <end position="197"/>
    </location>
</feature>
<sequence length="493" mass="54320">MTRCFRAAVDRFLVFSFTFAGYALLHANRKAFGNLKQAIANAWVPPVLNQSSNLSSVLKDNATSWERSAFFDTEEAAAVFLGVLDSIFMVSYAFGLYVSGCLGDNVQRRLAMFFGLSGSAVIIFLFGCVIEWTKFYDRYLYSFLWIINGLLQSTVWPSAVAAMNERFGNFRGFILGLWCSCASVGNIMGDLIIGAVVPYGYEYGFLILSSVMFVFSFLLLFGLSERQEVGKPEYHLIGSEYADGSLTDTPGDSKVSVPTVTTSNGRLKRRNEQFSRILCMPEVVWCSLAYACMKLVNYALFFWLTFYLTNNFHWSSSNASNFSAWFDMGGIIGGIVVGLVSDIFAKRISRHSMSLLLCVATVPALLGYRYTPASPSWVNGLVMSSVGFLVGGPAVLISAVLVGDISEYSELRGSRTQATVAGIIDGTGSVGAAGGQVLVPLFAYRFGWSSVFFLFVGCMTLTSICLIPVWFRLHKFVPKSEDREQLLSPESDR</sequence>
<dbReference type="PROSITE" id="PS50850">
    <property type="entry name" value="MFS"/>
    <property type="match status" value="1"/>
</dbReference>
<feature type="transmembrane region" description="Helical" evidence="10">
    <location>
        <begin position="352"/>
        <end position="371"/>
    </location>
</feature>
<feature type="transmembrane region" description="Helical" evidence="10">
    <location>
        <begin position="76"/>
        <end position="98"/>
    </location>
</feature>
<dbReference type="EMBL" id="CAXLJL010000378">
    <property type="protein sequence ID" value="CAL5137138.1"/>
    <property type="molecule type" value="Genomic_DNA"/>
</dbReference>
<evidence type="ECO:0000313" key="14">
    <source>
        <dbReference type="Proteomes" id="UP001497525"/>
    </source>
</evidence>
<dbReference type="PIRSF" id="PIRSF002808">
    <property type="entry name" value="Hexose_phosphate_transp"/>
    <property type="match status" value="1"/>
</dbReference>
<evidence type="ECO:0000256" key="4">
    <source>
        <dbReference type="ARBA" id="ARBA00022597"/>
    </source>
</evidence>
<evidence type="ECO:0000313" key="12">
    <source>
        <dbReference type="EMBL" id="CAL5137138.1"/>
    </source>
</evidence>
<dbReference type="InterPro" id="IPR036259">
    <property type="entry name" value="MFS_trans_sf"/>
</dbReference>
<dbReference type="EMBL" id="CAXLJL010000378">
    <property type="protein sequence ID" value="CAL5137139.1"/>
    <property type="molecule type" value="Genomic_DNA"/>
</dbReference>
<gene>
    <name evidence="12" type="ORF">CDAUBV1_LOCUS11403</name>
    <name evidence="13" type="ORF">CDAUBV1_LOCUS11404</name>
</gene>
<dbReference type="AlphaFoldDB" id="A0AAV2TJF1"/>
<evidence type="ECO:0000256" key="6">
    <source>
        <dbReference type="ARBA" id="ARBA00022989"/>
    </source>
</evidence>
<protein>
    <recommendedName>
        <fullName evidence="8">Sugar phosphate exchanger 3</fullName>
    </recommendedName>
    <alternativeName>
        <fullName evidence="9">Solute carrier family 37 member 3</fullName>
    </alternativeName>
</protein>
<feature type="transmembrane region" description="Helical" evidence="10">
    <location>
        <begin position="283"/>
        <end position="304"/>
    </location>
</feature>
<feature type="transmembrane region" description="Helical" evidence="10">
    <location>
        <begin position="377"/>
        <end position="402"/>
    </location>
</feature>
<dbReference type="GO" id="GO:0022857">
    <property type="term" value="F:transmembrane transporter activity"/>
    <property type="evidence" value="ECO:0007669"/>
    <property type="project" value="InterPro"/>
</dbReference>
<evidence type="ECO:0000256" key="9">
    <source>
        <dbReference type="ARBA" id="ARBA00042039"/>
    </source>
</evidence>
<dbReference type="PANTHER" id="PTHR43184:SF12">
    <property type="entry name" value="SUGAR PHOSPHATE EXCHANGER 3"/>
    <property type="match status" value="1"/>
</dbReference>
<accession>A0AAV2TJF1</accession>
<feature type="transmembrane region" description="Helical" evidence="10">
    <location>
        <begin position="110"/>
        <end position="133"/>
    </location>
</feature>
<feature type="transmembrane region" description="Helical" evidence="10">
    <location>
        <begin position="203"/>
        <end position="223"/>
    </location>
</feature>
<feature type="transmembrane region" description="Helical" evidence="10">
    <location>
        <begin position="450"/>
        <end position="471"/>
    </location>
</feature>
<feature type="domain" description="Major facilitator superfamily (MFS) profile" evidence="11">
    <location>
        <begin position="14"/>
        <end position="474"/>
    </location>
</feature>
<dbReference type="InterPro" id="IPR020846">
    <property type="entry name" value="MFS_dom"/>
</dbReference>
<evidence type="ECO:0000259" key="11">
    <source>
        <dbReference type="PROSITE" id="PS50850"/>
    </source>
</evidence>
<reference evidence="13" key="1">
    <citation type="submission" date="2024-06" db="EMBL/GenBank/DDBJ databases">
        <authorList>
            <person name="Liu X."/>
            <person name="Lenzi L."/>
            <person name="Haldenby T S."/>
            <person name="Uol C."/>
        </authorList>
    </citation>
    <scope>NUCLEOTIDE SEQUENCE</scope>
</reference>
<feature type="transmembrane region" description="Helical" evidence="10">
    <location>
        <begin position="423"/>
        <end position="444"/>
    </location>
</feature>
<dbReference type="Proteomes" id="UP001497525">
    <property type="component" value="Unassembled WGS sequence"/>
</dbReference>
<dbReference type="InterPro" id="IPR011701">
    <property type="entry name" value="MFS"/>
</dbReference>
<dbReference type="Pfam" id="PF07690">
    <property type="entry name" value="MFS_1"/>
    <property type="match status" value="1"/>
</dbReference>
<dbReference type="Gene3D" id="1.20.1250.20">
    <property type="entry name" value="MFS general substrate transporter like domains"/>
    <property type="match status" value="2"/>
</dbReference>
<dbReference type="PANTHER" id="PTHR43184">
    <property type="entry name" value="MAJOR FACILITATOR SUPERFAMILY TRANSPORTER 16, ISOFORM B"/>
    <property type="match status" value="1"/>
</dbReference>
<keyword evidence="4" id="KW-0762">Sugar transport</keyword>
<keyword evidence="3" id="KW-0813">Transport</keyword>
<feature type="transmembrane region" description="Helical" evidence="10">
    <location>
        <begin position="12"/>
        <end position="28"/>
    </location>
</feature>
<keyword evidence="7 10" id="KW-0472">Membrane</keyword>
<keyword evidence="5 10" id="KW-0812">Transmembrane</keyword>
<evidence type="ECO:0000313" key="13">
    <source>
        <dbReference type="EMBL" id="CAL5137139.1"/>
    </source>
</evidence>